<dbReference type="GO" id="GO:0005524">
    <property type="term" value="F:ATP binding"/>
    <property type="evidence" value="ECO:0007669"/>
    <property type="project" value="UniProtKB-KW"/>
</dbReference>
<gene>
    <name evidence="4" type="ORF">HPB48_018310</name>
</gene>
<dbReference type="Gene3D" id="3.40.50.300">
    <property type="entry name" value="P-loop containing nucleotide triphosphate hydrolases"/>
    <property type="match status" value="1"/>
</dbReference>
<accession>A0A9J6FSL7</accession>
<organism evidence="4 5">
    <name type="scientific">Haemaphysalis longicornis</name>
    <name type="common">Bush tick</name>
    <dbReference type="NCBI Taxonomy" id="44386"/>
    <lineage>
        <taxon>Eukaryota</taxon>
        <taxon>Metazoa</taxon>
        <taxon>Ecdysozoa</taxon>
        <taxon>Arthropoda</taxon>
        <taxon>Chelicerata</taxon>
        <taxon>Arachnida</taxon>
        <taxon>Acari</taxon>
        <taxon>Parasitiformes</taxon>
        <taxon>Ixodida</taxon>
        <taxon>Ixodoidea</taxon>
        <taxon>Ixodidae</taxon>
        <taxon>Haemaphysalinae</taxon>
        <taxon>Haemaphysalis</taxon>
    </lineage>
</organism>
<feature type="domain" description="ATPase AAA-type core" evidence="3">
    <location>
        <begin position="65"/>
        <end position="126"/>
    </location>
</feature>
<dbReference type="AlphaFoldDB" id="A0A9J6FSL7"/>
<comment type="caution">
    <text evidence="4">The sequence shown here is derived from an EMBL/GenBank/DDBJ whole genome shotgun (WGS) entry which is preliminary data.</text>
</comment>
<dbReference type="Pfam" id="PF00004">
    <property type="entry name" value="AAA"/>
    <property type="match status" value="1"/>
</dbReference>
<name>A0A9J6FSL7_HAELO</name>
<sequence>MHRKAARRRSRRCQEGLCLILETLARMQDSCVRAMEIQKPVESIILPLTHKNKITSLRKNNPGGVLLYGPPGPDKIFMARACAALAKSAFIKLAGPEVVQRSFGDRGKMMSHAFALAKEKAPAIILTTWMPSEASDSTFARCTHDLNRAQKAVCFALERDGGWVTREYYMAAITELRPLCAKDVAATALTPSFALPSFAENNRDGLLKCSLAALD</sequence>
<dbReference type="InterPro" id="IPR050221">
    <property type="entry name" value="26S_Proteasome_ATPase"/>
</dbReference>
<dbReference type="EMBL" id="JABSTR010000003">
    <property type="protein sequence ID" value="KAH9365288.1"/>
    <property type="molecule type" value="Genomic_DNA"/>
</dbReference>
<dbReference type="InterPro" id="IPR027417">
    <property type="entry name" value="P-loop_NTPase"/>
</dbReference>
<evidence type="ECO:0000256" key="1">
    <source>
        <dbReference type="ARBA" id="ARBA00022741"/>
    </source>
</evidence>
<keyword evidence="2" id="KW-0067">ATP-binding</keyword>
<reference evidence="4 5" key="1">
    <citation type="journal article" date="2020" name="Cell">
        <title>Large-Scale Comparative Analyses of Tick Genomes Elucidate Their Genetic Diversity and Vector Capacities.</title>
        <authorList>
            <consortium name="Tick Genome and Microbiome Consortium (TIGMIC)"/>
            <person name="Jia N."/>
            <person name="Wang J."/>
            <person name="Shi W."/>
            <person name="Du L."/>
            <person name="Sun Y."/>
            <person name="Zhan W."/>
            <person name="Jiang J.F."/>
            <person name="Wang Q."/>
            <person name="Zhang B."/>
            <person name="Ji P."/>
            <person name="Bell-Sakyi L."/>
            <person name="Cui X.M."/>
            <person name="Yuan T.T."/>
            <person name="Jiang B.G."/>
            <person name="Yang W.F."/>
            <person name="Lam T.T."/>
            <person name="Chang Q.C."/>
            <person name="Ding S.J."/>
            <person name="Wang X.J."/>
            <person name="Zhu J.G."/>
            <person name="Ruan X.D."/>
            <person name="Zhao L."/>
            <person name="Wei J.T."/>
            <person name="Ye R.Z."/>
            <person name="Que T.C."/>
            <person name="Du C.H."/>
            <person name="Zhou Y.H."/>
            <person name="Cheng J.X."/>
            <person name="Dai P.F."/>
            <person name="Guo W.B."/>
            <person name="Han X.H."/>
            <person name="Huang E.J."/>
            <person name="Li L.F."/>
            <person name="Wei W."/>
            <person name="Gao Y.C."/>
            <person name="Liu J.Z."/>
            <person name="Shao H.Z."/>
            <person name="Wang X."/>
            <person name="Wang C.C."/>
            <person name="Yang T.C."/>
            <person name="Huo Q.B."/>
            <person name="Li W."/>
            <person name="Chen H.Y."/>
            <person name="Chen S.E."/>
            <person name="Zhou L.G."/>
            <person name="Ni X.B."/>
            <person name="Tian J.H."/>
            <person name="Sheng Y."/>
            <person name="Liu T."/>
            <person name="Pan Y.S."/>
            <person name="Xia L.Y."/>
            <person name="Li J."/>
            <person name="Zhao F."/>
            <person name="Cao W.C."/>
        </authorList>
    </citation>
    <scope>NUCLEOTIDE SEQUENCE [LARGE SCALE GENOMIC DNA]</scope>
    <source>
        <strain evidence="4">HaeL-2018</strain>
    </source>
</reference>
<dbReference type="GO" id="GO:0016887">
    <property type="term" value="F:ATP hydrolysis activity"/>
    <property type="evidence" value="ECO:0007669"/>
    <property type="project" value="InterPro"/>
</dbReference>
<dbReference type="Proteomes" id="UP000821853">
    <property type="component" value="Unassembled WGS sequence"/>
</dbReference>
<keyword evidence="1" id="KW-0547">Nucleotide-binding</keyword>
<keyword evidence="5" id="KW-1185">Reference proteome</keyword>
<dbReference type="PANTHER" id="PTHR23073">
    <property type="entry name" value="26S PROTEASOME REGULATORY SUBUNIT"/>
    <property type="match status" value="1"/>
</dbReference>
<dbReference type="VEuPathDB" id="VectorBase:HLOH_050606"/>
<evidence type="ECO:0000256" key="2">
    <source>
        <dbReference type="ARBA" id="ARBA00022840"/>
    </source>
</evidence>
<evidence type="ECO:0000259" key="3">
    <source>
        <dbReference type="Pfam" id="PF00004"/>
    </source>
</evidence>
<evidence type="ECO:0000313" key="4">
    <source>
        <dbReference type="EMBL" id="KAH9365288.1"/>
    </source>
</evidence>
<dbReference type="InterPro" id="IPR003959">
    <property type="entry name" value="ATPase_AAA_core"/>
</dbReference>
<dbReference type="SUPFAM" id="SSF52540">
    <property type="entry name" value="P-loop containing nucleoside triphosphate hydrolases"/>
    <property type="match status" value="1"/>
</dbReference>
<protein>
    <recommendedName>
        <fullName evidence="3">ATPase AAA-type core domain-containing protein</fullName>
    </recommendedName>
</protein>
<proteinExistence type="predicted"/>
<evidence type="ECO:0000313" key="5">
    <source>
        <dbReference type="Proteomes" id="UP000821853"/>
    </source>
</evidence>